<dbReference type="InterPro" id="IPR020807">
    <property type="entry name" value="PKS_DH"/>
</dbReference>
<evidence type="ECO:0000256" key="3">
    <source>
        <dbReference type="ARBA" id="ARBA00022450"/>
    </source>
</evidence>
<organism evidence="14 17">
    <name type="scientific">Streptomyces radicis</name>
    <dbReference type="NCBI Taxonomy" id="1750517"/>
    <lineage>
        <taxon>Bacteria</taxon>
        <taxon>Bacillati</taxon>
        <taxon>Actinomycetota</taxon>
        <taxon>Actinomycetes</taxon>
        <taxon>Kitasatosporales</taxon>
        <taxon>Streptomycetaceae</taxon>
        <taxon>Streptomyces</taxon>
    </lineage>
</organism>
<sequence>MSNEQKLRDYLKLVTTDLRHTREKLHDVRTADREPIAVVGMACRYPGGVRTPEELWRLVAQEIDAIGEFPADRGWDVDGLYDPDPDTPGTSYTRSGGFLTDVGDFDAEFFGISAREALAMDPQQRLLLETSWEAVERAGIRPDSLHGEAVGVFAGVAYSDYATDLPATPPELEGYLGNGRSGSVATGRVAYTFGFEGPAVTVDTACSSSLVAIHLACQALRKRECTMALAGGVTVMSTPGMFVEFSKQRGLAPDGRCKAFGADADGTGWGEGVGVLLLERLSEARRNGHRVLAVVRGSAVNQDGASSGLTVPRGPAQQRVIDAALDAAGLTPADVDAVEAHGTGTTLGDPIEARALLATYGRDRDAERPLWLGSLKSNIGHTQAASGVAGVIKTIQAMRNGTLPRTLHADTPTTHVDWATGAVRLLSEAREWPTADDRPRRAAVSSFGVSGTNAHIVLEQAAPDDGPGEAAQLPVVPLILSAKSAPALRAQTERLRAHLAAHPELPLGDAAFTLAAGRSPFGQRAVLLGSDSVVGSVVPGAGRPVFVFPGQGSQWVGMAVELLDESPVFAGLIGECEAALGGFVDWSLEEVLRSGDATWLGRVDVVQPVLWAVMVSLAGLWRSHGVEPAAVIGHSQGEIAAACVAGALSLEDGARVVALRSRALLALSGLGGMVSLAEPVAGVEPRIAAWGERLSVAAVNGPRATVVSGEPGALDELLAACEAEGVRARRIPVDYASHSAQVDGLRERILVDLAGVEPRPGGVPFYSTVSGGELDTSGLDAGYWFESLRGRVRFDEAVEAARSAGHGVFVECSAHPVLVPGLEDAVAIGSLRRNEGGLQRLLTSLAEGWVRGVPVAWDTVFAGGRPVDVPTYPFQRQRYWLSAEGSAPVGGGLDGTGHPLLGAWTGLAQSDGFLFTGRLSRGAQPWLADHAVNDVVLLPGTGLLELALRAAHEAGCETVDELTLEAPLVLPERGDLRLQVELGAPDAQGRRDLTLHSRLPEENGPDGWTRHATGLVGPARNEPQGVDDLAHWPPTGADPLALEGLYERAAALGLHYGPLFRGVRRAWRRGDELFAEVELAEELRGEADAYGVHPALLDAALHAVGLGPVEHPDQARLPFSWQGVTLHAAGPSSLRVRITYHAGDSVALAVADATGTPVITVDALLTRPINAESLRAASRHRHQALHEIVWRPLDPADSESQGDADATIVELRPADDGDPVGAVHEVVVRALGVVREALAGGGRLVVVTGEVSGDPVAGAVWGLVRSAQLEHPGRLVLLASGEGVPSGEVLGKVLASGEPQLAWREGRLYVPCLERVRDLPAADVALDPEGLVLITGGTGALGGEAARHLVVGHGVRHLLLVSRRGQEAEGVGELVAGLGALGASVRVVACDVGDRAALAGLLAEVERPLTAVVHLAGVLDDGLVESLTPERLAAVLRAKVDGAWYLHELTREQPLAAFVLYSSAAGVLGSAGQSAYAAANAALDGLAGLRRVEGLPGVSLAWGLWERRSGMTGGLGEADLARMERGGLKPLTTTQGLALLSAALGGDRACLVPVALSRTGLQELAATGELPPLLRGLAPVAIPRGAAARPDGELAQRLADLSEPERARAVLDLVRSQVGQVIKHPAPQSIAGDRAFKDLGFDSLTAVDLRNRLGAATGLRLPTTLVFDHPTPEALAAFVAGRLTDAGPAHGTRAASSTRRRATAVDEPIAIVAMGCRYPGGVASPEDLWSLVADGGDGVSGFPADRGWDVDALFHPDPERSGTSYVREGGFLYDAAEFDPGLFGISPREALAMDPQQRLLLETSWEVFERAGLDPMSLRGKDVGVFAGVMYHDYASRLHELPDEAQGLEGYLGSGSAGSVATGRVAYTFGLEGPAVTVDTACSSSLVALHLAAQSLRNGECSLALAGGVTVMATPGLFVEFSRQRGLAPDGRCKPFAAAADGTAWAEGVGVLLLERLSDARRNGHRVLAVVRGSAVNQDGASNGLTAPNGPSQERVIRAALAHAGLSVGDVDAVEGHGTGTTLGDPIEAGALLATYGQGRDAERPVWLGSLKSNIGHAQAAAGVGGVIKMVQAMRHGVLPRTLHVDEPSPHIDWDQGQVRLLTEAREWPDTGRPRRAGISSFGMSGTNAHVVIEQGPPTRENAGSGPEVPSSTVPLAVSGADDGAVDAWVRRVRGGVASNDVGWSLASGRAALASRAVVLGADEIRGRVAPGADRPVFLFPGQGSQWVGMAVELLDESPVFAGLIGECEAALGGFVDWSLEEVLRSGDAGWFERVDVVQPVLWAVMVSLAGLWRSHGVEPAAVIGHSQGEIAAACVAGALSLEDGARVVALRSRALLALSGLGGMVSLAEPVAEVESRIAAWGERLSVAAVNGLRATVVSGEPGALDELLAACEAEGIRARRIPVDYASHSAQVDGLRERILTDLAELAPRTATVPLYSTVTGTRADTATLDAAYWFDSLRSRVRFDEAVEAARSQGHGVFIECSAHPVLVPGLEDAVAIGSLRRNEGGRARFLASLSEAWTHGVPLDWDTVFTGARRVDVPTYPFQRQRYWLDAAPPRRGTPDADGWLYRVAWKRLPDPAAGHAPGLNGTWLLLTPSGVIENDAMAAVADALKGAGADVALAAPGEAVPPAREIAGVLSLLALATDGDPLPASAGLPRALANVGVHAPLWVLTRAAVTTGATDAAPDPWQARLWGLGRVAALEHPERWRGLIDLPAGPPEPPTLERLCAVLGGAAGQGEDQLALRGPALHTRRLHRAHQATGRRPWRPEGTALITGGTGALGAHVARWLAREGAAHLLLLSRSGERAQGAAELADELRASGAEVTIAACDAADRDALAAVLAAHPGITAVFHTAGVLDDGALGDLTPERFAAVARPKVDAASHLHELTAGLDLSAFVLFSSFAGVVGNVGQGNYAAANAFLDALAERRRADGLPATSLAWGAWADAGLATGDVGERLRQRGVEPMDPGRAVAALATALESSSASGPAAVGVAAIAWETFAPALRAVRPTTLFDDLPEARPAPAADTPRGPALATRLAGRGGDERREIVGELVREQVAAVLRHASPDTVDETRAFRDLGFDSLTAVDLRNRLGVATGLPLPTTLAFDHPTIADLTTHLLAELGAADGAFTGGGADDVVALISRIPLLRLKESGLYDALLGLAAEHGASSAPAARASETDAPEETDEADELAEVDAMSVDDLVHLVLSEAGDGGDKDETDGATRHDTDTAHHTGNPGERA</sequence>
<dbReference type="Gene3D" id="3.10.129.110">
    <property type="entry name" value="Polyketide synthase dehydratase"/>
    <property type="match status" value="1"/>
</dbReference>
<evidence type="ECO:0000256" key="1">
    <source>
        <dbReference type="ARBA" id="ARBA00001957"/>
    </source>
</evidence>
<dbReference type="InterPro" id="IPR036291">
    <property type="entry name" value="NAD(P)-bd_dom_sf"/>
</dbReference>
<dbReference type="InterPro" id="IPR049551">
    <property type="entry name" value="PKS_DH_C"/>
</dbReference>
<evidence type="ECO:0000256" key="9">
    <source>
        <dbReference type="PROSITE-ProRule" id="PRU01363"/>
    </source>
</evidence>
<dbReference type="Pfam" id="PF22621">
    <property type="entry name" value="CurL-like_PKS_C"/>
    <property type="match status" value="1"/>
</dbReference>
<dbReference type="CDD" id="cd08952">
    <property type="entry name" value="KR_1_SDR_x"/>
    <property type="match status" value="1"/>
</dbReference>
<dbReference type="InterPro" id="IPR020806">
    <property type="entry name" value="PKS_PP-bd"/>
</dbReference>
<dbReference type="SMART" id="SM00827">
    <property type="entry name" value="PKS_AT"/>
    <property type="match status" value="2"/>
</dbReference>
<keyword evidence="7" id="KW-0511">Multifunctional enzyme</keyword>
<reference evidence="16 17" key="1">
    <citation type="submission" date="2018-09" db="EMBL/GenBank/DDBJ databases">
        <title>Streptomyces sp. nov. DS1-2, an endophytic actinomycete isolated from roots of Dendrobium scabrilingue.</title>
        <authorList>
            <person name="Kuncharoen N."/>
            <person name="Kudo T."/>
            <person name="Ohkuma M."/>
            <person name="Yuki M."/>
            <person name="Tanasupawat S."/>
        </authorList>
    </citation>
    <scope>NUCLEOTIDE SEQUENCE [LARGE SCALE GENOMIC DNA]</scope>
    <source>
        <strain evidence="14 17">AZ1-7</strain>
        <strain evidence="15 16">DS1-2</strain>
    </source>
</reference>
<keyword evidence="16" id="KW-1185">Reference proteome</keyword>
<dbReference type="OrthoDB" id="9778690at2"/>
<evidence type="ECO:0000259" key="13">
    <source>
        <dbReference type="PROSITE" id="PS52019"/>
    </source>
</evidence>
<feature type="domain" description="Ketosynthase family 3 (KS3)" evidence="12">
    <location>
        <begin position="33"/>
        <end position="460"/>
    </location>
</feature>
<proteinExistence type="predicted"/>
<dbReference type="InterPro" id="IPR032821">
    <property type="entry name" value="PKS_assoc"/>
</dbReference>
<dbReference type="CDD" id="cd08956">
    <property type="entry name" value="KR_3_FAS_SDR_x"/>
    <property type="match status" value="1"/>
</dbReference>
<dbReference type="Gene3D" id="3.40.47.10">
    <property type="match status" value="2"/>
</dbReference>
<keyword evidence="6" id="KW-0045">Antibiotic biosynthesis</keyword>
<dbReference type="PROSITE" id="PS50075">
    <property type="entry name" value="CARRIER"/>
    <property type="match status" value="2"/>
</dbReference>
<dbReference type="PROSITE" id="PS00012">
    <property type="entry name" value="PHOSPHOPANTETHEINE"/>
    <property type="match status" value="2"/>
</dbReference>
<evidence type="ECO:0000313" key="17">
    <source>
        <dbReference type="Proteomes" id="UP000275024"/>
    </source>
</evidence>
<dbReference type="InterPro" id="IPR014030">
    <property type="entry name" value="Ketoacyl_synth_N"/>
</dbReference>
<dbReference type="Proteomes" id="UP000275024">
    <property type="component" value="Unassembled WGS sequence"/>
</dbReference>
<dbReference type="InterPro" id="IPR001227">
    <property type="entry name" value="Ac_transferase_dom_sf"/>
</dbReference>
<keyword evidence="5" id="KW-0808">Transferase</keyword>
<feature type="region of interest" description="N-terminal hotdog fold" evidence="9">
    <location>
        <begin position="898"/>
        <end position="1023"/>
    </location>
</feature>
<dbReference type="InterPro" id="IPR042104">
    <property type="entry name" value="PKS_dehydratase_sf"/>
</dbReference>
<dbReference type="InterPro" id="IPR036736">
    <property type="entry name" value="ACP-like_sf"/>
</dbReference>
<dbReference type="GO" id="GO:0006633">
    <property type="term" value="P:fatty acid biosynthetic process"/>
    <property type="evidence" value="ECO:0007669"/>
    <property type="project" value="InterPro"/>
</dbReference>
<dbReference type="InterPro" id="IPR016035">
    <property type="entry name" value="Acyl_Trfase/lysoPLipase"/>
</dbReference>
<feature type="compositionally biased region" description="Acidic residues" evidence="10">
    <location>
        <begin position="3179"/>
        <end position="3192"/>
    </location>
</feature>
<dbReference type="SMART" id="SM00823">
    <property type="entry name" value="PKS_PP"/>
    <property type="match status" value="2"/>
</dbReference>
<comment type="cofactor">
    <cofactor evidence="1">
        <name>pantetheine 4'-phosphate</name>
        <dbReference type="ChEBI" id="CHEBI:47942"/>
    </cofactor>
</comment>
<dbReference type="Pfam" id="PF00109">
    <property type="entry name" value="ketoacyl-synt"/>
    <property type="match status" value="2"/>
</dbReference>
<dbReference type="PROSITE" id="PS00606">
    <property type="entry name" value="KS3_1"/>
    <property type="match status" value="2"/>
</dbReference>
<dbReference type="GO" id="GO:0004315">
    <property type="term" value="F:3-oxoacyl-[acyl-carrier-protein] synthase activity"/>
    <property type="evidence" value="ECO:0007669"/>
    <property type="project" value="InterPro"/>
</dbReference>
<protein>
    <submittedName>
        <fullName evidence="14">SDR family NAD(P)-dependent oxidoreductase</fullName>
    </submittedName>
</protein>
<feature type="compositionally biased region" description="Basic and acidic residues" evidence="10">
    <location>
        <begin position="3212"/>
        <end position="3230"/>
    </location>
</feature>
<dbReference type="SUPFAM" id="SSF47336">
    <property type="entry name" value="ACP-like"/>
    <property type="match status" value="2"/>
</dbReference>
<dbReference type="FunFam" id="3.40.366.10:FF:000002">
    <property type="entry name" value="Probable polyketide synthase 2"/>
    <property type="match status" value="2"/>
</dbReference>
<feature type="domain" description="Carrier" evidence="11">
    <location>
        <begin position="3047"/>
        <end position="3122"/>
    </location>
</feature>
<dbReference type="Pfam" id="PF21089">
    <property type="entry name" value="PKS_DH_N"/>
    <property type="match status" value="1"/>
</dbReference>
<comment type="pathway">
    <text evidence="2">Antibiotic biosynthesis.</text>
</comment>
<comment type="caution">
    <text evidence="14">The sequence shown here is derived from an EMBL/GenBank/DDBJ whole genome shotgun (WGS) entry which is preliminary data.</text>
</comment>
<evidence type="ECO:0000256" key="10">
    <source>
        <dbReference type="SAM" id="MobiDB-lite"/>
    </source>
</evidence>
<dbReference type="RefSeq" id="WP_120700569.1">
    <property type="nucleotide sequence ID" value="NZ_RBDX01000045.1"/>
</dbReference>
<dbReference type="InterPro" id="IPR049900">
    <property type="entry name" value="PKS_mFAS_DH"/>
</dbReference>
<evidence type="ECO:0000256" key="2">
    <source>
        <dbReference type="ARBA" id="ARBA00004792"/>
    </source>
</evidence>
<accession>A0A3A9VT18</accession>
<dbReference type="Pfam" id="PF00550">
    <property type="entry name" value="PP-binding"/>
    <property type="match status" value="2"/>
</dbReference>
<dbReference type="SUPFAM" id="SSF52151">
    <property type="entry name" value="FabD/lysophospholipase-like"/>
    <property type="match status" value="2"/>
</dbReference>
<dbReference type="Gene3D" id="3.30.70.3290">
    <property type="match status" value="2"/>
</dbReference>
<evidence type="ECO:0000256" key="7">
    <source>
        <dbReference type="ARBA" id="ARBA00023268"/>
    </source>
</evidence>
<evidence type="ECO:0000256" key="6">
    <source>
        <dbReference type="ARBA" id="ARBA00023194"/>
    </source>
</evidence>
<feature type="active site" description="Proton donor; for dehydratase activity" evidence="9">
    <location>
        <position position="1098"/>
    </location>
</feature>
<feature type="region of interest" description="C-terminal hotdog fold" evidence="9">
    <location>
        <begin position="1037"/>
        <end position="1175"/>
    </location>
</feature>
<dbReference type="Pfam" id="PF02801">
    <property type="entry name" value="Ketoacyl-synt_C"/>
    <property type="match status" value="2"/>
</dbReference>
<dbReference type="Gene3D" id="1.10.1200.10">
    <property type="entry name" value="ACP-like"/>
    <property type="match status" value="2"/>
</dbReference>
<dbReference type="SUPFAM" id="SSF53901">
    <property type="entry name" value="Thiolase-like"/>
    <property type="match status" value="2"/>
</dbReference>
<evidence type="ECO:0000313" key="14">
    <source>
        <dbReference type="EMBL" id="RKN03702.1"/>
    </source>
</evidence>
<evidence type="ECO:0000256" key="8">
    <source>
        <dbReference type="ARBA" id="ARBA00023315"/>
    </source>
</evidence>
<evidence type="ECO:0000313" key="16">
    <source>
        <dbReference type="Proteomes" id="UP000268652"/>
    </source>
</evidence>
<dbReference type="InterPro" id="IPR006162">
    <property type="entry name" value="Ppantetheine_attach_site"/>
</dbReference>
<dbReference type="FunFam" id="3.40.47.10:FF:000019">
    <property type="entry name" value="Polyketide synthase type I"/>
    <property type="match status" value="2"/>
</dbReference>
<dbReference type="SMART" id="SM01294">
    <property type="entry name" value="PKS_PP_betabranch"/>
    <property type="match status" value="2"/>
</dbReference>
<feature type="active site" description="Proton acceptor; for dehydratase activity" evidence="9">
    <location>
        <position position="930"/>
    </location>
</feature>
<gene>
    <name evidence="15" type="ORF">D7318_30910</name>
    <name evidence="14" type="ORF">D7319_30820</name>
</gene>
<dbReference type="Pfam" id="PF16197">
    <property type="entry name" value="KAsynt_C_assoc"/>
    <property type="match status" value="1"/>
</dbReference>
<feature type="region of interest" description="Disordered" evidence="10">
    <location>
        <begin position="3168"/>
        <end position="3193"/>
    </location>
</feature>
<dbReference type="PANTHER" id="PTHR43775:SF51">
    <property type="entry name" value="INACTIVE PHENOLPHTHIOCEROL SYNTHESIS POLYKETIDE SYNTHASE TYPE I PKS1-RELATED"/>
    <property type="match status" value="1"/>
</dbReference>
<feature type="domain" description="Carrier" evidence="11">
    <location>
        <begin position="1608"/>
        <end position="1683"/>
    </location>
</feature>
<keyword evidence="3" id="KW-0596">Phosphopantetheine</keyword>
<dbReference type="InterPro" id="IPR013968">
    <property type="entry name" value="PKS_KR"/>
</dbReference>
<dbReference type="GO" id="GO:0031177">
    <property type="term" value="F:phosphopantetheine binding"/>
    <property type="evidence" value="ECO:0007669"/>
    <property type="project" value="InterPro"/>
</dbReference>
<feature type="domain" description="PKS/mFAS DH" evidence="13">
    <location>
        <begin position="898"/>
        <end position="1175"/>
    </location>
</feature>
<dbReference type="Pfam" id="PF00698">
    <property type="entry name" value="Acyl_transf_1"/>
    <property type="match status" value="2"/>
</dbReference>
<dbReference type="InterPro" id="IPR050091">
    <property type="entry name" value="PKS_NRPS_Biosynth_Enz"/>
</dbReference>
<dbReference type="InterPro" id="IPR015083">
    <property type="entry name" value="NorB/c/GfsB-D-like_docking"/>
</dbReference>
<dbReference type="Proteomes" id="UP000268652">
    <property type="component" value="Unassembled WGS sequence"/>
</dbReference>
<dbReference type="InterPro" id="IPR020841">
    <property type="entry name" value="PKS_Beta-ketoAc_synthase_dom"/>
</dbReference>
<name>A0A3A9VT18_9ACTN</name>
<dbReference type="GO" id="GO:0033068">
    <property type="term" value="P:macrolide biosynthetic process"/>
    <property type="evidence" value="ECO:0007669"/>
    <property type="project" value="UniProtKB-ARBA"/>
</dbReference>
<dbReference type="EMBL" id="RBDY01000045">
    <property type="protein sequence ID" value="RKN13652.1"/>
    <property type="molecule type" value="Genomic_DNA"/>
</dbReference>
<keyword evidence="4" id="KW-0597">Phosphoprotein</keyword>
<feature type="region of interest" description="Disordered" evidence="10">
    <location>
        <begin position="3020"/>
        <end position="3040"/>
    </location>
</feature>
<dbReference type="SMART" id="SM00822">
    <property type="entry name" value="PKS_KR"/>
    <property type="match status" value="2"/>
</dbReference>
<evidence type="ECO:0000313" key="15">
    <source>
        <dbReference type="EMBL" id="RKN13652.1"/>
    </source>
</evidence>
<dbReference type="SMART" id="SM00826">
    <property type="entry name" value="PKS_DH"/>
    <property type="match status" value="1"/>
</dbReference>
<dbReference type="Gene3D" id="3.40.366.10">
    <property type="entry name" value="Malonyl-Coenzyme A Acyl Carrier Protein, domain 2"/>
    <property type="match status" value="2"/>
</dbReference>
<dbReference type="CDD" id="cd00833">
    <property type="entry name" value="PKS"/>
    <property type="match status" value="2"/>
</dbReference>
<evidence type="ECO:0000259" key="12">
    <source>
        <dbReference type="PROSITE" id="PS52004"/>
    </source>
</evidence>
<dbReference type="InterPro" id="IPR014043">
    <property type="entry name" value="Acyl_transferase_dom"/>
</dbReference>
<dbReference type="InterPro" id="IPR049552">
    <property type="entry name" value="PKS_DH_N"/>
</dbReference>
<evidence type="ECO:0000259" key="11">
    <source>
        <dbReference type="PROSITE" id="PS50075"/>
    </source>
</evidence>
<feature type="region of interest" description="Disordered" evidence="10">
    <location>
        <begin position="3205"/>
        <end position="3239"/>
    </location>
</feature>
<dbReference type="Gene3D" id="3.40.50.720">
    <property type="entry name" value="NAD(P)-binding Rossmann-like Domain"/>
    <property type="match status" value="2"/>
</dbReference>
<dbReference type="SUPFAM" id="SSF51735">
    <property type="entry name" value="NAD(P)-binding Rossmann-fold domains"/>
    <property type="match status" value="4"/>
</dbReference>
<dbReference type="FunFam" id="1.10.1200.10:FF:000007">
    <property type="entry name" value="Probable polyketide synthase pks17"/>
    <property type="match status" value="2"/>
</dbReference>
<dbReference type="InterPro" id="IPR016036">
    <property type="entry name" value="Malonyl_transacylase_ACP-bd"/>
</dbReference>
<dbReference type="InterPro" id="IPR016039">
    <property type="entry name" value="Thiolase-like"/>
</dbReference>
<dbReference type="InterPro" id="IPR014031">
    <property type="entry name" value="Ketoacyl_synth_C"/>
</dbReference>
<dbReference type="Pfam" id="PF08659">
    <property type="entry name" value="KR"/>
    <property type="match status" value="2"/>
</dbReference>
<dbReference type="PANTHER" id="PTHR43775">
    <property type="entry name" value="FATTY ACID SYNTHASE"/>
    <property type="match status" value="1"/>
</dbReference>
<dbReference type="PROSITE" id="PS52004">
    <property type="entry name" value="KS3_2"/>
    <property type="match status" value="2"/>
</dbReference>
<dbReference type="EMBL" id="RBDX01000045">
    <property type="protein sequence ID" value="RKN03702.1"/>
    <property type="molecule type" value="Genomic_DNA"/>
</dbReference>
<dbReference type="Pfam" id="PF08990">
    <property type="entry name" value="Docking"/>
    <property type="match status" value="1"/>
</dbReference>
<dbReference type="InterPro" id="IPR018201">
    <property type="entry name" value="Ketoacyl_synth_AS"/>
</dbReference>
<keyword evidence="8" id="KW-0012">Acyltransferase</keyword>
<dbReference type="PROSITE" id="PS52019">
    <property type="entry name" value="PKS_MFAS_DH"/>
    <property type="match status" value="1"/>
</dbReference>
<evidence type="ECO:0000256" key="4">
    <source>
        <dbReference type="ARBA" id="ARBA00022553"/>
    </source>
</evidence>
<evidence type="ECO:0000256" key="5">
    <source>
        <dbReference type="ARBA" id="ARBA00022679"/>
    </source>
</evidence>
<dbReference type="SMART" id="SM00825">
    <property type="entry name" value="PKS_KS"/>
    <property type="match status" value="2"/>
</dbReference>
<dbReference type="InterPro" id="IPR057326">
    <property type="entry name" value="KR_dom"/>
</dbReference>
<dbReference type="GO" id="GO:0004312">
    <property type="term" value="F:fatty acid synthase activity"/>
    <property type="evidence" value="ECO:0007669"/>
    <property type="project" value="TreeGrafter"/>
</dbReference>
<dbReference type="SUPFAM" id="SSF55048">
    <property type="entry name" value="Probable ACP-binding domain of malonyl-CoA ACP transacylase"/>
    <property type="match status" value="2"/>
</dbReference>
<dbReference type="Pfam" id="PF14765">
    <property type="entry name" value="PS-DH"/>
    <property type="match status" value="1"/>
</dbReference>
<feature type="domain" description="Ketosynthase family 3 (KS3)" evidence="12">
    <location>
        <begin position="1706"/>
        <end position="2135"/>
    </location>
</feature>
<dbReference type="InterPro" id="IPR009081">
    <property type="entry name" value="PP-bd_ACP"/>
</dbReference>